<comment type="caution">
    <text evidence="1">The sequence shown here is derived from an EMBL/GenBank/DDBJ whole genome shotgun (WGS) entry which is preliminary data.</text>
</comment>
<evidence type="ECO:0000313" key="2">
    <source>
        <dbReference type="Proteomes" id="UP001630127"/>
    </source>
</evidence>
<organism evidence="1 2">
    <name type="scientific">Cinchona calisaya</name>
    <dbReference type="NCBI Taxonomy" id="153742"/>
    <lineage>
        <taxon>Eukaryota</taxon>
        <taxon>Viridiplantae</taxon>
        <taxon>Streptophyta</taxon>
        <taxon>Embryophyta</taxon>
        <taxon>Tracheophyta</taxon>
        <taxon>Spermatophyta</taxon>
        <taxon>Magnoliopsida</taxon>
        <taxon>eudicotyledons</taxon>
        <taxon>Gunneridae</taxon>
        <taxon>Pentapetalae</taxon>
        <taxon>asterids</taxon>
        <taxon>lamiids</taxon>
        <taxon>Gentianales</taxon>
        <taxon>Rubiaceae</taxon>
        <taxon>Cinchonoideae</taxon>
        <taxon>Cinchoneae</taxon>
        <taxon>Cinchona</taxon>
    </lineage>
</organism>
<proteinExistence type="predicted"/>
<accession>A0ABD2Y206</accession>
<dbReference type="AlphaFoldDB" id="A0ABD2Y206"/>
<name>A0ABD2Y206_9GENT</name>
<gene>
    <name evidence="1" type="ORF">ACH5RR_039328</name>
</gene>
<keyword evidence="2" id="KW-1185">Reference proteome</keyword>
<sequence>MVENGLGVRNFSTIIDYFYLKMWWNFHNSTSLWANFMRARYGFGSLSNPSRVWRQMMSDKHVVDLHFQKQIYSGKSLFWFDNWLGNGIFVDKVDQIELPDFPINSLFSNMQGRNLPPMQHVFPSNIRSKILDFQVLFTSGRDRIIWNLTSSGVFTTSSAYESLRMKRHKLMS</sequence>
<dbReference type="EMBL" id="JBJUIK010000016">
    <property type="protein sequence ID" value="KAL3500235.1"/>
    <property type="molecule type" value="Genomic_DNA"/>
</dbReference>
<dbReference type="Proteomes" id="UP001630127">
    <property type="component" value="Unassembled WGS sequence"/>
</dbReference>
<evidence type="ECO:0000313" key="1">
    <source>
        <dbReference type="EMBL" id="KAL3500235.1"/>
    </source>
</evidence>
<reference evidence="1 2" key="1">
    <citation type="submission" date="2024-11" db="EMBL/GenBank/DDBJ databases">
        <title>A near-complete genome assembly of Cinchona calisaya.</title>
        <authorList>
            <person name="Lian D.C."/>
            <person name="Zhao X.W."/>
            <person name="Wei L."/>
        </authorList>
    </citation>
    <scope>NUCLEOTIDE SEQUENCE [LARGE SCALE GENOMIC DNA]</scope>
    <source>
        <tissue evidence="1">Nenye</tissue>
    </source>
</reference>
<protein>
    <submittedName>
        <fullName evidence="1">Uncharacterized protein</fullName>
    </submittedName>
</protein>